<sequence length="83" mass="9780">MRRNKTERPKQRKTFFQKKTCRFCADKIDNIDYKDVKVLKGLLTERGKIIPSRISGNCSYHQRKATLAIKRARHMALIPFTVN</sequence>
<evidence type="ECO:0000256" key="2">
    <source>
        <dbReference type="ARBA" id="ARBA00022980"/>
    </source>
</evidence>
<reference evidence="4" key="1">
    <citation type="submission" date="2018-06" db="EMBL/GenBank/DDBJ databases">
        <authorList>
            <person name="Zhirakovskaya E."/>
        </authorList>
    </citation>
    <scope>NUCLEOTIDE SEQUENCE</scope>
</reference>
<dbReference type="SUPFAM" id="SSF46911">
    <property type="entry name" value="Ribosomal protein S18"/>
    <property type="match status" value="1"/>
</dbReference>
<evidence type="ECO:0000256" key="1">
    <source>
        <dbReference type="ARBA" id="ARBA00005589"/>
    </source>
</evidence>
<organism evidence="4">
    <name type="scientific">hydrothermal vent metagenome</name>
    <dbReference type="NCBI Taxonomy" id="652676"/>
    <lineage>
        <taxon>unclassified sequences</taxon>
        <taxon>metagenomes</taxon>
        <taxon>ecological metagenomes</taxon>
    </lineage>
</organism>
<dbReference type="PANTHER" id="PTHR13479">
    <property type="entry name" value="30S RIBOSOMAL PROTEIN S18"/>
    <property type="match status" value="1"/>
</dbReference>
<dbReference type="PANTHER" id="PTHR13479:SF40">
    <property type="entry name" value="SMALL RIBOSOMAL SUBUNIT PROTEIN BS18M"/>
    <property type="match status" value="1"/>
</dbReference>
<dbReference type="InterPro" id="IPR036870">
    <property type="entry name" value="Ribosomal_bS18_sf"/>
</dbReference>
<dbReference type="EMBL" id="UOGE01000053">
    <property type="protein sequence ID" value="VAX20286.1"/>
    <property type="molecule type" value="Genomic_DNA"/>
</dbReference>
<dbReference type="PRINTS" id="PR00974">
    <property type="entry name" value="RIBOSOMALS18"/>
</dbReference>
<dbReference type="GO" id="GO:0070181">
    <property type="term" value="F:small ribosomal subunit rRNA binding"/>
    <property type="evidence" value="ECO:0007669"/>
    <property type="project" value="TreeGrafter"/>
</dbReference>
<keyword evidence="2 4" id="KW-0689">Ribosomal protein</keyword>
<dbReference type="AlphaFoldDB" id="A0A3B1BPM7"/>
<dbReference type="GO" id="GO:0022627">
    <property type="term" value="C:cytosolic small ribosomal subunit"/>
    <property type="evidence" value="ECO:0007669"/>
    <property type="project" value="TreeGrafter"/>
</dbReference>
<dbReference type="Pfam" id="PF01084">
    <property type="entry name" value="Ribosomal_S18"/>
    <property type="match status" value="1"/>
</dbReference>
<dbReference type="Gene3D" id="4.10.640.10">
    <property type="entry name" value="Ribosomal protein S18"/>
    <property type="match status" value="1"/>
</dbReference>
<dbReference type="GO" id="GO:0003735">
    <property type="term" value="F:structural constituent of ribosome"/>
    <property type="evidence" value="ECO:0007669"/>
    <property type="project" value="InterPro"/>
</dbReference>
<keyword evidence="3" id="KW-0687">Ribonucleoprotein</keyword>
<evidence type="ECO:0000313" key="4">
    <source>
        <dbReference type="EMBL" id="VAX20286.1"/>
    </source>
</evidence>
<dbReference type="InterPro" id="IPR001648">
    <property type="entry name" value="Ribosomal_bS18"/>
</dbReference>
<comment type="similarity">
    <text evidence="1">Belongs to the bacterial ribosomal protein bS18 family.</text>
</comment>
<gene>
    <name evidence="4" type="ORF">MNBD_NITROSPINAE02-2199</name>
</gene>
<name>A0A3B1BPM7_9ZZZZ</name>
<protein>
    <submittedName>
        <fullName evidence="4">SSU ribosomal protein S18p @ SSU ribosomal protein S18p, zinc-independent</fullName>
    </submittedName>
</protein>
<dbReference type="NCBIfam" id="TIGR00165">
    <property type="entry name" value="S18"/>
    <property type="match status" value="1"/>
</dbReference>
<dbReference type="HAMAP" id="MF_00270">
    <property type="entry name" value="Ribosomal_bS18"/>
    <property type="match status" value="1"/>
</dbReference>
<evidence type="ECO:0000256" key="3">
    <source>
        <dbReference type="ARBA" id="ARBA00023274"/>
    </source>
</evidence>
<dbReference type="GO" id="GO:0006412">
    <property type="term" value="P:translation"/>
    <property type="evidence" value="ECO:0007669"/>
    <property type="project" value="InterPro"/>
</dbReference>
<proteinExistence type="inferred from homology"/>
<accession>A0A3B1BPM7</accession>